<protein>
    <submittedName>
        <fullName evidence="1">Uncharacterized protein</fullName>
    </submittedName>
</protein>
<gene>
    <name evidence="1" type="ORF">Hamer_G029927</name>
</gene>
<dbReference type="Proteomes" id="UP000747542">
    <property type="component" value="Unassembled WGS sequence"/>
</dbReference>
<accession>A0A8J5MZ57</accession>
<comment type="caution">
    <text evidence="1">The sequence shown here is derived from an EMBL/GenBank/DDBJ whole genome shotgun (WGS) entry which is preliminary data.</text>
</comment>
<name>A0A8J5MZ57_HOMAM</name>
<reference evidence="1" key="1">
    <citation type="journal article" date="2021" name="Sci. Adv.">
        <title>The American lobster genome reveals insights on longevity, neural, and immune adaptations.</title>
        <authorList>
            <person name="Polinski J.M."/>
            <person name="Zimin A.V."/>
            <person name="Clark K.F."/>
            <person name="Kohn A.B."/>
            <person name="Sadowski N."/>
            <person name="Timp W."/>
            <person name="Ptitsyn A."/>
            <person name="Khanna P."/>
            <person name="Romanova D.Y."/>
            <person name="Williams P."/>
            <person name="Greenwood S.J."/>
            <person name="Moroz L.L."/>
            <person name="Walt D.R."/>
            <person name="Bodnar A.G."/>
        </authorList>
    </citation>
    <scope>NUCLEOTIDE SEQUENCE</scope>
    <source>
        <strain evidence="1">GMGI-L3</strain>
    </source>
</reference>
<dbReference type="EMBL" id="JAHLQT010019124">
    <property type="protein sequence ID" value="KAG7168754.1"/>
    <property type="molecule type" value="Genomic_DNA"/>
</dbReference>
<organism evidence="1 2">
    <name type="scientific">Homarus americanus</name>
    <name type="common">American lobster</name>
    <dbReference type="NCBI Taxonomy" id="6706"/>
    <lineage>
        <taxon>Eukaryota</taxon>
        <taxon>Metazoa</taxon>
        <taxon>Ecdysozoa</taxon>
        <taxon>Arthropoda</taxon>
        <taxon>Crustacea</taxon>
        <taxon>Multicrustacea</taxon>
        <taxon>Malacostraca</taxon>
        <taxon>Eumalacostraca</taxon>
        <taxon>Eucarida</taxon>
        <taxon>Decapoda</taxon>
        <taxon>Pleocyemata</taxon>
        <taxon>Astacidea</taxon>
        <taxon>Nephropoidea</taxon>
        <taxon>Nephropidae</taxon>
        <taxon>Homarus</taxon>
    </lineage>
</organism>
<evidence type="ECO:0000313" key="2">
    <source>
        <dbReference type="Proteomes" id="UP000747542"/>
    </source>
</evidence>
<keyword evidence="2" id="KW-1185">Reference proteome</keyword>
<dbReference type="AlphaFoldDB" id="A0A8J5MZ57"/>
<sequence length="118" mass="13482">MVKTKQSNGEQFFLLLFSFYCSSFTSNPLKTIGRNDIEALGSKSRCNSGKCNPELVCMVNRPGLFLGNAQKFVEQTIDLYQLILFLSSSSFRICKLLLQLQILFMDLLFCSNWFPWAS</sequence>
<proteinExistence type="predicted"/>
<feature type="non-terminal residue" evidence="1">
    <location>
        <position position="1"/>
    </location>
</feature>
<evidence type="ECO:0000313" key="1">
    <source>
        <dbReference type="EMBL" id="KAG7168754.1"/>
    </source>
</evidence>